<evidence type="ECO:0000313" key="3">
    <source>
        <dbReference type="EMBL" id="NMO17934.1"/>
    </source>
</evidence>
<feature type="region of interest" description="Disordered" evidence="1">
    <location>
        <begin position="133"/>
        <end position="185"/>
    </location>
</feature>
<dbReference type="EMBL" id="JABBJJ010000115">
    <property type="protein sequence ID" value="NMO17934.1"/>
    <property type="molecule type" value="Genomic_DNA"/>
</dbReference>
<keyword evidence="2" id="KW-0732">Signal</keyword>
<organism evidence="3 4">
    <name type="scientific">Pyxidicoccus fallax</name>
    <dbReference type="NCBI Taxonomy" id="394095"/>
    <lineage>
        <taxon>Bacteria</taxon>
        <taxon>Pseudomonadati</taxon>
        <taxon>Myxococcota</taxon>
        <taxon>Myxococcia</taxon>
        <taxon>Myxococcales</taxon>
        <taxon>Cystobacterineae</taxon>
        <taxon>Myxococcaceae</taxon>
        <taxon>Pyxidicoccus</taxon>
    </lineage>
</organism>
<protein>
    <submittedName>
        <fullName evidence="3">Tetratricopeptide repeat protein</fullName>
    </submittedName>
</protein>
<sequence>MPPALSNKGLATILSVASGLAWAGPTVSGPYLGDTYGPVRFRMEGERVIGSATGGPCGFAPNTDVIDVVEQGHVLAGHVLVCHQGPPGCEGLKSHPVLFIYNPEDHVLSAMIRNPEGCSSPVLKGNTLVLTSLDPKRAGGDEVEPEPEAPKPSEGGAQAPSPDGAGSAALVAQARRREPAVPPLEEGQRQLLAGNPAAAQTHFKHVLDKEPRNPAALVGLAACQLGLNDVEVALATLERARQAAPARPEVHLWLAYAHLKDRNRGKARESLRKALDLGWTPGNRPSEAVPETALREEITAVAQQRKKRAGRDSTGSGSTSP</sequence>
<evidence type="ECO:0000256" key="2">
    <source>
        <dbReference type="SAM" id="SignalP"/>
    </source>
</evidence>
<feature type="chain" id="PRO_5032937203" evidence="2">
    <location>
        <begin position="24"/>
        <end position="321"/>
    </location>
</feature>
<dbReference type="AlphaFoldDB" id="A0A848LJR8"/>
<gene>
    <name evidence="3" type="ORF">HG543_24195</name>
</gene>
<dbReference type="SUPFAM" id="SSF48452">
    <property type="entry name" value="TPR-like"/>
    <property type="match status" value="1"/>
</dbReference>
<feature type="signal peptide" evidence="2">
    <location>
        <begin position="1"/>
        <end position="23"/>
    </location>
</feature>
<feature type="region of interest" description="Disordered" evidence="1">
    <location>
        <begin position="302"/>
        <end position="321"/>
    </location>
</feature>
<proteinExistence type="predicted"/>
<dbReference type="Gene3D" id="1.25.40.10">
    <property type="entry name" value="Tetratricopeptide repeat domain"/>
    <property type="match status" value="1"/>
</dbReference>
<evidence type="ECO:0000256" key="1">
    <source>
        <dbReference type="SAM" id="MobiDB-lite"/>
    </source>
</evidence>
<name>A0A848LJR8_9BACT</name>
<dbReference type="Proteomes" id="UP000518300">
    <property type="component" value="Unassembled WGS sequence"/>
</dbReference>
<dbReference type="Pfam" id="PF14559">
    <property type="entry name" value="TPR_19"/>
    <property type="match status" value="1"/>
</dbReference>
<dbReference type="RefSeq" id="WP_169347212.1">
    <property type="nucleotide sequence ID" value="NZ_JABBJJ010000115.1"/>
</dbReference>
<dbReference type="InterPro" id="IPR011990">
    <property type="entry name" value="TPR-like_helical_dom_sf"/>
</dbReference>
<reference evidence="3 4" key="1">
    <citation type="submission" date="2020-04" db="EMBL/GenBank/DDBJ databases">
        <title>Draft genome of Pyxidicoccus fallax type strain.</title>
        <authorList>
            <person name="Whitworth D.E."/>
        </authorList>
    </citation>
    <scope>NUCLEOTIDE SEQUENCE [LARGE SCALE GENOMIC DNA]</scope>
    <source>
        <strain evidence="3 4">DSM 14698</strain>
    </source>
</reference>
<accession>A0A848LJR8</accession>
<keyword evidence="4" id="KW-1185">Reference proteome</keyword>
<evidence type="ECO:0000313" key="4">
    <source>
        <dbReference type="Proteomes" id="UP000518300"/>
    </source>
</evidence>
<comment type="caution">
    <text evidence="3">The sequence shown here is derived from an EMBL/GenBank/DDBJ whole genome shotgun (WGS) entry which is preliminary data.</text>
</comment>